<gene>
    <name evidence="2" type="ORF">CUN49_00065</name>
</gene>
<sequence length="850" mass="93927">MAALRKFAWRYGLPLLLYSAAVCFITYPLITDLNGWLAGASYGDAYEYARAGWWAHYALRNGLNPFYQSLFGYPDGFFSAAQWSQPLIYWPTALLNFFLPPAAAYNLYLLIILVLNGMAMHSLCWWLLREHKPYVRQGGALLGGLILTAYPTFQGNISIGMLNPIAVYTVPIVVLCALRILEGERARSLVITGGVALWLLLIANLTAFIYSLMPLALFGGAYFLLCERHWLTRRALLMLFGILAIGGALSLPFYIPLLSEIATQRTPFVLFDGSKLHHSADLLALIAPSPFTTWTFAPDYSRAAIGSNSMEGTAYVGVVTVILSLIAVARRAERSGLWLTLALGCMLFSLGGLLKINGDLAAVNIAGFETYIPMPYALLQELPFINVARTPGRFNATTALALGILAAYGTAWLLERLPRPRLSALLAIGALSALILLDYQLFFPFMRHPAPLPAYLSQLAERDDVRAVLDVPYDDYVAQKIALWHQVTHRKPMIGGHVWRRPPIPLEKFALLSDAARGRAFDLISGAPLSAEAVRALLRAHGVDVVTYHLLPMDDPESVRIGTALFGAPRHVDQHLAFFEVPAADPQALSGVVPATFGETWWRGERLWLPERAELYFYIHDDSALHLRLSLDVLPYVGTVQALLDGEKRALSQGDQLDLWHFGAHGFHAVSLQADCVRLPPCLLPDEPCSEAAQRKPICVSAALQRARAERVQAWQAAQVQLGSGMQLIGFSLPETAQRGTRLSVATAWRAAERLNADYHQFVHLLNAQGTLIAQDDFPPARGAFPTSQWPAGQTWAEAAYLELPDDLPEGTYRVFTGWYRWFDGARLPVAGDRLGARDGLVYLGEIRVR</sequence>
<evidence type="ECO:0000313" key="2">
    <source>
        <dbReference type="EMBL" id="PJF37451.1"/>
    </source>
</evidence>
<feature type="transmembrane region" description="Helical" evidence="1">
    <location>
        <begin position="312"/>
        <end position="329"/>
    </location>
</feature>
<keyword evidence="1" id="KW-1133">Transmembrane helix</keyword>
<keyword evidence="1" id="KW-0472">Membrane</keyword>
<protein>
    <recommendedName>
        <fullName evidence="4">Membrane protein 6-pyruvoyl-tetrahydropterin synthase-related domain-containing protein</fullName>
    </recommendedName>
</protein>
<evidence type="ECO:0008006" key="4">
    <source>
        <dbReference type="Google" id="ProtNLM"/>
    </source>
</evidence>
<feature type="transmembrane region" description="Helical" evidence="1">
    <location>
        <begin position="422"/>
        <end position="442"/>
    </location>
</feature>
<feature type="transmembrane region" description="Helical" evidence="1">
    <location>
        <begin position="140"/>
        <end position="159"/>
    </location>
</feature>
<dbReference type="EMBL" id="PGTM01000001">
    <property type="protein sequence ID" value="PJF37451.1"/>
    <property type="molecule type" value="Genomic_DNA"/>
</dbReference>
<reference evidence="2 3" key="1">
    <citation type="submission" date="2017-11" db="EMBL/GenBank/DDBJ databases">
        <title>Evolution of Phototrophy in the Chloroflexi Phylum Driven by Horizontal Gene Transfer.</title>
        <authorList>
            <person name="Ward L.M."/>
            <person name="Hemp J."/>
            <person name="Shih P.M."/>
            <person name="Mcglynn S.E."/>
            <person name="Fischer W."/>
        </authorList>
    </citation>
    <scope>NUCLEOTIDE SEQUENCE [LARGE SCALE GENOMIC DNA]</scope>
    <source>
        <strain evidence="2">JP3_13</strain>
    </source>
</reference>
<dbReference type="AlphaFoldDB" id="A0A2M8PIS8"/>
<feature type="transmembrane region" description="Helical" evidence="1">
    <location>
        <begin position="394"/>
        <end position="415"/>
    </location>
</feature>
<evidence type="ECO:0000256" key="1">
    <source>
        <dbReference type="SAM" id="Phobius"/>
    </source>
</evidence>
<organism evidence="2 3">
    <name type="scientific">Candidatus Thermofonsia Clade 1 bacterium</name>
    <dbReference type="NCBI Taxonomy" id="2364210"/>
    <lineage>
        <taxon>Bacteria</taxon>
        <taxon>Bacillati</taxon>
        <taxon>Chloroflexota</taxon>
        <taxon>Candidatus Thermofontia</taxon>
        <taxon>Candidatus Thermofonsia Clade 1</taxon>
    </lineage>
</organism>
<feature type="transmembrane region" description="Helical" evidence="1">
    <location>
        <begin position="107"/>
        <end position="128"/>
    </location>
</feature>
<comment type="caution">
    <text evidence="2">The sequence shown here is derived from an EMBL/GenBank/DDBJ whole genome shotgun (WGS) entry which is preliminary data.</text>
</comment>
<keyword evidence="1" id="KW-0812">Transmembrane</keyword>
<accession>A0A2M8PIS8</accession>
<feature type="transmembrane region" description="Helical" evidence="1">
    <location>
        <begin position="165"/>
        <end position="181"/>
    </location>
</feature>
<feature type="transmembrane region" description="Helical" evidence="1">
    <location>
        <begin position="237"/>
        <end position="255"/>
    </location>
</feature>
<dbReference type="Proteomes" id="UP000229681">
    <property type="component" value="Unassembled WGS sequence"/>
</dbReference>
<name>A0A2M8PIS8_9CHLR</name>
<proteinExistence type="predicted"/>
<feature type="transmembrane region" description="Helical" evidence="1">
    <location>
        <begin position="12"/>
        <end position="30"/>
    </location>
</feature>
<feature type="transmembrane region" description="Helical" evidence="1">
    <location>
        <begin position="336"/>
        <end position="354"/>
    </location>
</feature>
<evidence type="ECO:0000313" key="3">
    <source>
        <dbReference type="Proteomes" id="UP000229681"/>
    </source>
</evidence>